<dbReference type="GO" id="GO:0016829">
    <property type="term" value="F:lyase activity"/>
    <property type="evidence" value="ECO:0007669"/>
    <property type="project" value="UniProtKB-KW"/>
</dbReference>
<protein>
    <submittedName>
        <fullName evidence="5">Low specificity L-threonine aldolase</fullName>
        <ecNumber evidence="5">4.1.2.48</ecNumber>
    </submittedName>
</protein>
<sequence length="347" mass="37805">MPSRPGFASDNNSGVHPLILEAMARANDGHAVAYGDDPWTEAALEAFDREFGPGASVHFVFLGTAANVLALQAMTRPHNAVVCARTAHINVDECGAPERHLGCKLLAQPTADGLLDPQDLRRAFRDFGNPHHNQPRAVSITQATELGTLYRPEQVRELARIAHENDMLLHMDGARIANAAAALDLTLAQATRALGVDALSFGGTKNGMMYGEAVVFFKKDLGREFPFIRKQGMQLASKMRFVAAQFSALLQDGLWRANASNANAMAALLAREAASVPGVEISKPVETNAVFARIPARAVEALRREFFFYTWNAEPEDMPEVRWMCSFDTTAQAVEQFVAALRKAMTA</sequence>
<dbReference type="Proteomes" id="UP000494245">
    <property type="component" value="Unassembled WGS sequence"/>
</dbReference>
<comment type="cofactor">
    <cofactor evidence="1">
        <name>pyridoxal 5'-phosphate</name>
        <dbReference type="ChEBI" id="CHEBI:597326"/>
    </cofactor>
</comment>
<evidence type="ECO:0000256" key="3">
    <source>
        <dbReference type="ARBA" id="ARBA00022898"/>
    </source>
</evidence>
<reference evidence="5 6" key="2">
    <citation type="submission" date="2020-05" db="EMBL/GenBank/DDBJ databases">
        <title>Draft genome sequence of Desulfovibrio sp. strainFSS-1.</title>
        <authorList>
            <person name="Shimoshige H."/>
            <person name="Kobayashi H."/>
            <person name="Maekawa T."/>
        </authorList>
    </citation>
    <scope>NUCLEOTIDE SEQUENCE [LARGE SCALE GENOMIC DNA]</scope>
    <source>
        <strain evidence="5 6">SIID29052-01</strain>
    </source>
</reference>
<feature type="domain" description="Aromatic amino acid beta-eliminating lyase/threonine aldolase" evidence="4">
    <location>
        <begin position="7"/>
        <end position="293"/>
    </location>
</feature>
<keyword evidence="6" id="KW-1185">Reference proteome</keyword>
<dbReference type="RefSeq" id="WP_173082235.1">
    <property type="nucleotide sequence ID" value="NZ_BLTE01000004.1"/>
</dbReference>
<accession>A0A6V8LSM6</accession>
<dbReference type="InterPro" id="IPR015421">
    <property type="entry name" value="PyrdxlP-dep_Trfase_major"/>
</dbReference>
<evidence type="ECO:0000256" key="1">
    <source>
        <dbReference type="ARBA" id="ARBA00001933"/>
    </source>
</evidence>
<gene>
    <name evidence="5" type="primary">ltaE</name>
    <name evidence="5" type="ORF">NNJEOMEG_01150</name>
</gene>
<evidence type="ECO:0000256" key="2">
    <source>
        <dbReference type="ARBA" id="ARBA00006966"/>
    </source>
</evidence>
<dbReference type="EC" id="4.1.2.48" evidence="5"/>
<dbReference type="SUPFAM" id="SSF53383">
    <property type="entry name" value="PLP-dependent transferases"/>
    <property type="match status" value="1"/>
</dbReference>
<organism evidence="5 6">
    <name type="scientific">Fundidesulfovibrio magnetotacticus</name>
    <dbReference type="NCBI Taxonomy" id="2730080"/>
    <lineage>
        <taxon>Bacteria</taxon>
        <taxon>Pseudomonadati</taxon>
        <taxon>Thermodesulfobacteriota</taxon>
        <taxon>Desulfovibrionia</taxon>
        <taxon>Desulfovibrionales</taxon>
        <taxon>Desulfovibrionaceae</taxon>
        <taxon>Fundidesulfovibrio</taxon>
    </lineage>
</organism>
<reference evidence="5 6" key="1">
    <citation type="submission" date="2020-04" db="EMBL/GenBank/DDBJ databases">
        <authorList>
            <consortium name="Desulfovibrio sp. FSS-1 genome sequencing consortium"/>
            <person name="Shimoshige H."/>
            <person name="Kobayashi H."/>
            <person name="Maekawa T."/>
        </authorList>
    </citation>
    <scope>NUCLEOTIDE SEQUENCE [LARGE SCALE GENOMIC DNA]</scope>
    <source>
        <strain evidence="5 6">SIID29052-01</strain>
    </source>
</reference>
<name>A0A6V8LSM6_9BACT</name>
<evidence type="ECO:0000259" key="4">
    <source>
        <dbReference type="Pfam" id="PF01212"/>
    </source>
</evidence>
<keyword evidence="3" id="KW-0663">Pyridoxal phosphate</keyword>
<dbReference type="EMBL" id="BLTE01000004">
    <property type="protein sequence ID" value="GFK93318.1"/>
    <property type="molecule type" value="Genomic_DNA"/>
</dbReference>
<dbReference type="GO" id="GO:0006520">
    <property type="term" value="P:amino acid metabolic process"/>
    <property type="evidence" value="ECO:0007669"/>
    <property type="project" value="InterPro"/>
</dbReference>
<proteinExistence type="inferred from homology"/>
<evidence type="ECO:0000313" key="6">
    <source>
        <dbReference type="Proteomes" id="UP000494245"/>
    </source>
</evidence>
<dbReference type="InterPro" id="IPR015422">
    <property type="entry name" value="PyrdxlP-dep_Trfase_small"/>
</dbReference>
<keyword evidence="5" id="KW-0456">Lyase</keyword>
<comment type="similarity">
    <text evidence="2">Belongs to the threonine aldolase family.</text>
</comment>
<dbReference type="PANTHER" id="PTHR48097">
    <property type="entry name" value="L-THREONINE ALDOLASE-RELATED"/>
    <property type="match status" value="1"/>
</dbReference>
<dbReference type="Gene3D" id="3.40.640.10">
    <property type="entry name" value="Type I PLP-dependent aspartate aminotransferase-like (Major domain)"/>
    <property type="match status" value="1"/>
</dbReference>
<dbReference type="PANTHER" id="PTHR48097:SF5">
    <property type="entry name" value="LOW SPECIFICITY L-THREONINE ALDOLASE"/>
    <property type="match status" value="1"/>
</dbReference>
<evidence type="ECO:0000313" key="5">
    <source>
        <dbReference type="EMBL" id="GFK93318.1"/>
    </source>
</evidence>
<dbReference type="Gene3D" id="3.90.1150.10">
    <property type="entry name" value="Aspartate Aminotransferase, domain 1"/>
    <property type="match status" value="1"/>
</dbReference>
<dbReference type="AlphaFoldDB" id="A0A6V8LSM6"/>
<dbReference type="Pfam" id="PF01212">
    <property type="entry name" value="Beta_elim_lyase"/>
    <property type="match status" value="1"/>
</dbReference>
<comment type="caution">
    <text evidence="5">The sequence shown here is derived from an EMBL/GenBank/DDBJ whole genome shotgun (WGS) entry which is preliminary data.</text>
</comment>
<dbReference type="InterPro" id="IPR015424">
    <property type="entry name" value="PyrdxlP-dep_Trfase"/>
</dbReference>
<dbReference type="InterPro" id="IPR001597">
    <property type="entry name" value="ArAA_b-elim_lyase/Thr_aldolase"/>
</dbReference>